<keyword evidence="3" id="KW-1185">Reference proteome</keyword>
<name>A0A0A2UZT5_PARBA</name>
<sequence>MQEALDWFEINTGSAMILKSSQFGRHSTLTQKGAGRRYGRLPTYLRLQFAFYRSIATPNTPIMTIFSVLTHVQILFKHTMRVIYTIGILFVGVIATSTAAPMGTTDTVELNKRLPKLGMWASPKEEARFAGNSVAASSSPGERYPKFGMWASLQEESKFADSKAVVGNQP</sequence>
<dbReference type="EMBL" id="KN294029">
    <property type="protein sequence ID" value="KGQ00743.1"/>
    <property type="molecule type" value="Genomic_DNA"/>
</dbReference>
<gene>
    <name evidence="2" type="ORF">PAAG_12586</name>
</gene>
<reference evidence="2 3" key="1">
    <citation type="journal article" date="2011" name="PLoS Genet.">
        <title>Comparative genomic analysis of human fungal pathogens causing paracoccidioidomycosis.</title>
        <authorList>
            <person name="Desjardins C.A."/>
            <person name="Champion M.D."/>
            <person name="Holder J.W."/>
            <person name="Muszewska A."/>
            <person name="Goldberg J."/>
            <person name="Bailao A.M."/>
            <person name="Brigido M.M."/>
            <person name="Ferreira M.E."/>
            <person name="Garcia A.M."/>
            <person name="Grynberg M."/>
            <person name="Gujja S."/>
            <person name="Heiman D.I."/>
            <person name="Henn M.R."/>
            <person name="Kodira C.D."/>
            <person name="Leon-Narvaez H."/>
            <person name="Longo L.V."/>
            <person name="Ma L.J."/>
            <person name="Malavazi I."/>
            <person name="Matsuo A.L."/>
            <person name="Morais F.V."/>
            <person name="Pereira M."/>
            <person name="Rodriguez-Brito S."/>
            <person name="Sakthikumar S."/>
            <person name="Salem-Izacc S.M."/>
            <person name="Sykes S.M."/>
            <person name="Teixeira M.M."/>
            <person name="Vallejo M.C."/>
            <person name="Walter M.E."/>
            <person name="Yandava C."/>
            <person name="Young S."/>
            <person name="Zeng Q."/>
            <person name="Zucker J."/>
            <person name="Felipe M.S."/>
            <person name="Goldman G.H."/>
            <person name="Haas B.J."/>
            <person name="McEwen J.G."/>
            <person name="Nino-Vega G."/>
            <person name="Puccia R."/>
            <person name="San-Blas G."/>
            <person name="Soares C.M."/>
            <person name="Birren B.W."/>
            <person name="Cuomo C.A."/>
        </authorList>
    </citation>
    <scope>NUCLEOTIDE SEQUENCE [LARGE SCALE GENOMIC DNA]</scope>
    <source>
        <strain evidence="3">ATCC MYA-826 / Pb01</strain>
    </source>
</reference>
<keyword evidence="1" id="KW-0812">Transmembrane</keyword>
<dbReference type="Proteomes" id="UP000002059">
    <property type="component" value="Partially assembled WGS sequence"/>
</dbReference>
<organism evidence="2 3">
    <name type="scientific">Paracoccidioides lutzii (strain ATCC MYA-826 / Pb01)</name>
    <name type="common">Paracoccidioides brasiliensis</name>
    <dbReference type="NCBI Taxonomy" id="502779"/>
    <lineage>
        <taxon>Eukaryota</taxon>
        <taxon>Fungi</taxon>
        <taxon>Dikarya</taxon>
        <taxon>Ascomycota</taxon>
        <taxon>Pezizomycotina</taxon>
        <taxon>Eurotiomycetes</taxon>
        <taxon>Eurotiomycetidae</taxon>
        <taxon>Onygenales</taxon>
        <taxon>Ajellomycetaceae</taxon>
        <taxon>Paracoccidioides</taxon>
    </lineage>
</organism>
<dbReference type="GeneID" id="26971187"/>
<evidence type="ECO:0000313" key="2">
    <source>
        <dbReference type="EMBL" id="KGQ00743.1"/>
    </source>
</evidence>
<dbReference type="AlphaFoldDB" id="A0A0A2UZT5"/>
<evidence type="ECO:0000313" key="3">
    <source>
        <dbReference type="Proteomes" id="UP000002059"/>
    </source>
</evidence>
<dbReference type="KEGG" id="pbl:PAAG_12586"/>
<protein>
    <submittedName>
        <fullName evidence="2">Uncharacterized protein</fullName>
    </submittedName>
</protein>
<feature type="transmembrane region" description="Helical" evidence="1">
    <location>
        <begin position="82"/>
        <end position="103"/>
    </location>
</feature>
<dbReference type="RefSeq" id="XP_015702322.1">
    <property type="nucleotide sequence ID" value="XM_015848060.1"/>
</dbReference>
<keyword evidence="1" id="KW-1133">Transmembrane helix</keyword>
<accession>A0A0A2UZT5</accession>
<evidence type="ECO:0000256" key="1">
    <source>
        <dbReference type="SAM" id="Phobius"/>
    </source>
</evidence>
<proteinExistence type="predicted"/>
<dbReference type="VEuPathDB" id="FungiDB:PAAG_12586"/>
<keyword evidence="1" id="KW-0472">Membrane</keyword>
<dbReference type="HOGENOM" id="CLU_1571134_0_0_1"/>
<feature type="transmembrane region" description="Helical" evidence="1">
    <location>
        <begin position="50"/>
        <end position="70"/>
    </location>
</feature>